<protein>
    <submittedName>
        <fullName evidence="2">Uncharacterized protein</fullName>
    </submittedName>
</protein>
<dbReference type="Proteomes" id="UP000663881">
    <property type="component" value="Unassembled WGS sequence"/>
</dbReference>
<dbReference type="Proteomes" id="UP000663877">
    <property type="component" value="Unassembled WGS sequence"/>
</dbReference>
<dbReference type="EMBL" id="CAJNOM010000036">
    <property type="protein sequence ID" value="CAF0875571.1"/>
    <property type="molecule type" value="Genomic_DNA"/>
</dbReference>
<feature type="compositionally biased region" description="Polar residues" evidence="1">
    <location>
        <begin position="43"/>
        <end position="53"/>
    </location>
</feature>
<sequence length="271" mass="30462">MSNHSSAQNTSFFQPDRAPFAQGQHNQFAQFTAAASHGYQPRPQMSATTTTSAVVPRPTDTPSQTNKLFPPPDITVAAYLSQLDKQQYIKPLPPQPFNLEKVKDFKFVTADSLVLETREIYDKVSDTFQWEMCLSESDRCIKFIQEKCAKKRVFLVTSGGLGHIIIPAVHDLPQVYAIYIYCGTMEFHLPLQSKYSKVRVVCSHDDQYLIPQLAVDVAQANIDWGDALVAKGDRATAKEKFEKALTNLEQYAKKPDPTMIAQVKAKLEQCK</sequence>
<dbReference type="EMBL" id="CAJNOI010000019">
    <property type="protein sequence ID" value="CAF0826733.1"/>
    <property type="molecule type" value="Genomic_DNA"/>
</dbReference>
<evidence type="ECO:0000313" key="7">
    <source>
        <dbReference type="Proteomes" id="UP000663891"/>
    </source>
</evidence>
<organism evidence="2 7">
    <name type="scientific">Adineta steineri</name>
    <dbReference type="NCBI Taxonomy" id="433720"/>
    <lineage>
        <taxon>Eukaryota</taxon>
        <taxon>Metazoa</taxon>
        <taxon>Spiralia</taxon>
        <taxon>Gnathifera</taxon>
        <taxon>Rotifera</taxon>
        <taxon>Eurotatoria</taxon>
        <taxon>Bdelloidea</taxon>
        <taxon>Adinetida</taxon>
        <taxon>Adinetidae</taxon>
        <taxon>Adineta</taxon>
    </lineage>
</organism>
<accession>A0A813NIW9</accession>
<dbReference type="EMBL" id="CAJOAY010000051">
    <property type="protein sequence ID" value="CAF3509699.1"/>
    <property type="molecule type" value="Genomic_DNA"/>
</dbReference>
<dbReference type="Proteomes" id="UP000663891">
    <property type="component" value="Unassembled WGS sequence"/>
</dbReference>
<evidence type="ECO:0000313" key="5">
    <source>
        <dbReference type="EMBL" id="CAF3509699.1"/>
    </source>
</evidence>
<keyword evidence="6" id="KW-1185">Reference proteome</keyword>
<name>A0A813NIW9_9BILA</name>
<dbReference type="OrthoDB" id="10042966at2759"/>
<evidence type="ECO:0000313" key="4">
    <source>
        <dbReference type="EMBL" id="CAF0875571.1"/>
    </source>
</evidence>
<proteinExistence type="predicted"/>
<dbReference type="AlphaFoldDB" id="A0A813NIW9"/>
<gene>
    <name evidence="3" type="ORF">BJG266_LOCUS6562</name>
    <name evidence="5" type="ORF">OKA104_LOCUS1974</name>
    <name evidence="4" type="ORF">QVE165_LOCUS8129</name>
    <name evidence="2" type="ORF">VCS650_LOCUS547</name>
</gene>
<comment type="caution">
    <text evidence="2">The sequence shown here is derived from an EMBL/GenBank/DDBJ whole genome shotgun (WGS) entry which is preliminary data.</text>
</comment>
<evidence type="ECO:0000313" key="2">
    <source>
        <dbReference type="EMBL" id="CAF0739412.1"/>
    </source>
</evidence>
<feature type="region of interest" description="Disordered" evidence="1">
    <location>
        <begin position="36"/>
        <end position="68"/>
    </location>
</feature>
<reference evidence="2" key="1">
    <citation type="submission" date="2021-02" db="EMBL/GenBank/DDBJ databases">
        <authorList>
            <person name="Nowell W R."/>
        </authorList>
    </citation>
    <scope>NUCLEOTIDE SEQUENCE</scope>
</reference>
<dbReference type="Proteomes" id="UP000663832">
    <property type="component" value="Unassembled WGS sequence"/>
</dbReference>
<evidence type="ECO:0000256" key="1">
    <source>
        <dbReference type="SAM" id="MobiDB-lite"/>
    </source>
</evidence>
<evidence type="ECO:0000313" key="3">
    <source>
        <dbReference type="EMBL" id="CAF0826733.1"/>
    </source>
</evidence>
<dbReference type="EMBL" id="CAJNON010000003">
    <property type="protein sequence ID" value="CAF0739412.1"/>
    <property type="molecule type" value="Genomic_DNA"/>
</dbReference>
<evidence type="ECO:0000313" key="6">
    <source>
        <dbReference type="Proteomes" id="UP000663832"/>
    </source>
</evidence>